<feature type="domain" description="Enoyl reductase (ER)" evidence="1">
    <location>
        <begin position="10"/>
        <end position="307"/>
    </location>
</feature>
<accession>A0A0N0FZ87</accession>
<dbReference type="InterPro" id="IPR052733">
    <property type="entry name" value="Chloroplast_QOR"/>
</dbReference>
<comment type="caution">
    <text evidence="2">The sequence shown here is derived from an EMBL/GenBank/DDBJ whole genome shotgun (WGS) entry which is preliminary data.</text>
</comment>
<dbReference type="Proteomes" id="UP000271631">
    <property type="component" value="Unassembled WGS sequence"/>
</dbReference>
<dbReference type="InterPro" id="IPR013154">
    <property type="entry name" value="ADH-like_N"/>
</dbReference>
<dbReference type="PANTHER" id="PTHR44013:SF1">
    <property type="entry name" value="ZINC-TYPE ALCOHOL DEHYDROGENASE-LIKE PROTEIN C16A3.02C"/>
    <property type="match status" value="1"/>
</dbReference>
<sequence length="310" mass="32883">MQRIQYSKYGSPELMRLEDFELSAPGTGEVAVQVRFAAINPIDWKLRNGVMKIVTGKAFPRAMGMDFSGTIISVGAGVTRLKVGDAVLGLARFKESGAFAQAVVTKEAFLAKKPESLSFELAACIGTPGITAWNGLIDKAKLQAGQHVFINGCSGAVGEAAVQIARDFGATVWGSCSAGDFDRAKALGVQNVYDYRTTHVSAVPARFDVVYDTAATLTVSEGVEMLKPGGVFLDLNPGPGKFMRALFDRRLKPIIGSPRVEILDKLADAASKGTFKTPVGEVVPLSGAIKLITELEKGRKLGGKGVIAME</sequence>
<dbReference type="RefSeq" id="WP_005767531.1">
    <property type="nucleotide sequence ID" value="NZ_CP067024.1"/>
</dbReference>
<dbReference type="CDD" id="cd08267">
    <property type="entry name" value="MDR1"/>
    <property type="match status" value="1"/>
</dbReference>
<dbReference type="AlphaFoldDB" id="A0A0N0FZ87"/>
<gene>
    <name evidence="2" type="ORF">ALP13_04078</name>
</gene>
<dbReference type="SMART" id="SM00829">
    <property type="entry name" value="PKS_ER"/>
    <property type="match status" value="1"/>
</dbReference>
<reference evidence="2 3" key="1">
    <citation type="submission" date="2018-08" db="EMBL/GenBank/DDBJ databases">
        <title>Recombination of ecologically and evolutionarily significant loci maintains genetic cohesion in the Pseudomonas syringae species complex.</title>
        <authorList>
            <person name="Dillon M."/>
            <person name="Thakur S."/>
            <person name="Almeida R.N.D."/>
            <person name="Weir B.S."/>
            <person name="Guttman D.S."/>
        </authorList>
    </citation>
    <scope>NUCLEOTIDE SEQUENCE [LARGE SCALE GENOMIC DNA]</scope>
    <source>
        <strain evidence="2 3">ICMP 11281</strain>
    </source>
</reference>
<dbReference type="Pfam" id="PF08240">
    <property type="entry name" value="ADH_N"/>
    <property type="match status" value="1"/>
</dbReference>
<protein>
    <submittedName>
        <fullName evidence="2">Alcohol dehydrogenase, zinc-containing protein</fullName>
    </submittedName>
</protein>
<dbReference type="InterPro" id="IPR020843">
    <property type="entry name" value="ER"/>
</dbReference>
<dbReference type="InterPro" id="IPR011032">
    <property type="entry name" value="GroES-like_sf"/>
</dbReference>
<name>A0A0N0FZ87_PSEYM</name>
<dbReference type="SUPFAM" id="SSF51735">
    <property type="entry name" value="NAD(P)-binding Rossmann-fold domains"/>
    <property type="match status" value="1"/>
</dbReference>
<dbReference type="GeneID" id="1183221"/>
<dbReference type="InterPro" id="IPR036291">
    <property type="entry name" value="NAD(P)-bd_dom_sf"/>
</dbReference>
<dbReference type="EMBL" id="RBUQ01000042">
    <property type="protein sequence ID" value="RMV42556.1"/>
    <property type="molecule type" value="Genomic_DNA"/>
</dbReference>
<evidence type="ECO:0000313" key="2">
    <source>
        <dbReference type="EMBL" id="RMV42556.1"/>
    </source>
</evidence>
<dbReference type="Pfam" id="PF13602">
    <property type="entry name" value="ADH_zinc_N_2"/>
    <property type="match status" value="1"/>
</dbReference>
<evidence type="ECO:0000259" key="1">
    <source>
        <dbReference type="SMART" id="SM00829"/>
    </source>
</evidence>
<dbReference type="Gene3D" id="3.90.180.10">
    <property type="entry name" value="Medium-chain alcohol dehydrogenases, catalytic domain"/>
    <property type="match status" value="1"/>
</dbReference>
<proteinExistence type="predicted"/>
<dbReference type="PANTHER" id="PTHR44013">
    <property type="entry name" value="ZINC-TYPE ALCOHOL DEHYDROGENASE-LIKE PROTEIN C16A3.02C"/>
    <property type="match status" value="1"/>
</dbReference>
<dbReference type="Gene3D" id="3.40.50.720">
    <property type="entry name" value="NAD(P)-binding Rossmann-like Domain"/>
    <property type="match status" value="1"/>
</dbReference>
<organism evidence="2 3">
    <name type="scientific">Pseudomonas syringae pv. maculicola</name>
    <dbReference type="NCBI Taxonomy" id="59511"/>
    <lineage>
        <taxon>Bacteria</taxon>
        <taxon>Pseudomonadati</taxon>
        <taxon>Pseudomonadota</taxon>
        <taxon>Gammaproteobacteria</taxon>
        <taxon>Pseudomonadales</taxon>
        <taxon>Pseudomonadaceae</taxon>
        <taxon>Pseudomonas</taxon>
    </lineage>
</organism>
<dbReference type="GO" id="GO:0016491">
    <property type="term" value="F:oxidoreductase activity"/>
    <property type="evidence" value="ECO:0007669"/>
    <property type="project" value="InterPro"/>
</dbReference>
<evidence type="ECO:0000313" key="3">
    <source>
        <dbReference type="Proteomes" id="UP000271631"/>
    </source>
</evidence>
<dbReference type="SUPFAM" id="SSF50129">
    <property type="entry name" value="GroES-like"/>
    <property type="match status" value="1"/>
</dbReference>